<evidence type="ECO:0000313" key="10">
    <source>
        <dbReference type="EMBL" id="NWD40309.1"/>
    </source>
</evidence>
<dbReference type="PROSITE" id="PS00107">
    <property type="entry name" value="PROTEIN_KINASE_ATP"/>
    <property type="match status" value="1"/>
</dbReference>
<dbReference type="SMART" id="SM00220">
    <property type="entry name" value="S_TKc"/>
    <property type="match status" value="1"/>
</dbReference>
<comment type="caution">
    <text evidence="10">The sequence shown here is derived from an EMBL/GenBank/DDBJ whole genome shotgun (WGS) entry which is preliminary data.</text>
</comment>
<dbReference type="PANTHER" id="PTHR43289">
    <property type="entry name" value="MITOGEN-ACTIVATED PROTEIN KINASE KINASE KINASE 20-RELATED"/>
    <property type="match status" value="1"/>
</dbReference>
<dbReference type="GO" id="GO:0004674">
    <property type="term" value="F:protein serine/threonine kinase activity"/>
    <property type="evidence" value="ECO:0007669"/>
    <property type="project" value="UniProtKB-KW"/>
</dbReference>
<evidence type="ECO:0000256" key="5">
    <source>
        <dbReference type="ARBA" id="ARBA00022777"/>
    </source>
</evidence>
<evidence type="ECO:0000313" key="11">
    <source>
        <dbReference type="Proteomes" id="UP000546584"/>
    </source>
</evidence>
<gene>
    <name evidence="10" type="ORF">HX826_00435</name>
</gene>
<dbReference type="PROSITE" id="PS50234">
    <property type="entry name" value="VWFA"/>
    <property type="match status" value="1"/>
</dbReference>
<evidence type="ECO:0000256" key="1">
    <source>
        <dbReference type="ARBA" id="ARBA00012513"/>
    </source>
</evidence>
<evidence type="ECO:0000256" key="6">
    <source>
        <dbReference type="ARBA" id="ARBA00022840"/>
    </source>
</evidence>
<dbReference type="InterPro" id="IPR036465">
    <property type="entry name" value="vWFA_dom_sf"/>
</dbReference>
<dbReference type="Gene3D" id="3.40.50.410">
    <property type="entry name" value="von Willebrand factor, type A domain"/>
    <property type="match status" value="1"/>
</dbReference>
<keyword evidence="4 7" id="KW-0547">Nucleotide-binding</keyword>
<protein>
    <recommendedName>
        <fullName evidence="1">non-specific serine/threonine protein kinase</fullName>
        <ecNumber evidence="1">2.7.11.1</ecNumber>
    </recommendedName>
</protein>
<proteinExistence type="predicted"/>
<dbReference type="GO" id="GO:0005524">
    <property type="term" value="F:ATP binding"/>
    <property type="evidence" value="ECO:0007669"/>
    <property type="project" value="UniProtKB-UniRule"/>
</dbReference>
<name>A0AAJ3GZP8_9PSED</name>
<dbReference type="InterPro" id="IPR002035">
    <property type="entry name" value="VWF_A"/>
</dbReference>
<evidence type="ECO:0000256" key="3">
    <source>
        <dbReference type="ARBA" id="ARBA00022679"/>
    </source>
</evidence>
<reference evidence="10 11" key="1">
    <citation type="submission" date="2020-04" db="EMBL/GenBank/DDBJ databases">
        <title>Molecular characterization of pseudomonads from Agaricus bisporus reveal novel blotch 2 pathogens in Western Europe.</title>
        <authorList>
            <person name="Taparia T."/>
            <person name="Krijger M."/>
            <person name="Haynes E."/>
            <person name="Elpinstone J.G."/>
            <person name="Noble R."/>
            <person name="Van Der Wolf J."/>
        </authorList>
    </citation>
    <scope>NUCLEOTIDE SEQUENCE [LARGE SCALE GENOMIC DNA]</scope>
    <source>
        <strain evidence="10 11">IPO3753</strain>
    </source>
</reference>
<dbReference type="Proteomes" id="UP000546584">
    <property type="component" value="Unassembled WGS sequence"/>
</dbReference>
<dbReference type="InterPro" id="IPR017441">
    <property type="entry name" value="Protein_kinase_ATP_BS"/>
</dbReference>
<dbReference type="Gene3D" id="1.10.510.10">
    <property type="entry name" value="Transferase(Phosphotransferase) domain 1"/>
    <property type="match status" value="1"/>
</dbReference>
<feature type="binding site" evidence="7">
    <location>
        <position position="37"/>
    </location>
    <ligand>
        <name>ATP</name>
        <dbReference type="ChEBI" id="CHEBI:30616"/>
    </ligand>
</feature>
<feature type="domain" description="Protein kinase" evidence="8">
    <location>
        <begin position="8"/>
        <end position="262"/>
    </location>
</feature>
<keyword evidence="3" id="KW-0808">Transferase</keyword>
<dbReference type="RefSeq" id="WP_177025225.1">
    <property type="nucleotide sequence ID" value="NZ_JACAQR010000001.1"/>
</dbReference>
<sequence>MNISIPGYDIEGEIGVGAMASVYLATQRSLERKVALKIMAAALAADPSFCERFLREGKTLARLSHPHTVTIHDIGNVGELYYMAMEYLPNGTLKERIAAGLTPEQGLTYIRQIASALGYAHAQGLVHRDVKPANILFRADGTAVLSDFGIAKSLDDRTQFTQAGFAVGTPSYMSPEQARGQEIDGRADLYALGVVLYEILVGKLPYNGTDALSTALAHLTEPLPELPVHHGRYQEVLRKLLAKDPAERFPDAAALLRALDELPKEEQVEATLIRPLPIPVAVSNDLAGLTPVSIEIPTDKPQPQPVRQPVVTPTQHSAVSEQNRGPVLALVAVAVAVALAIGGASYWWLKDDAPAAPPVVEAAKTPTLAATPPAAQPVAAQADGGQRPLLMAGKKTLFQRVLSKPGAKLSSDAGGAAGEGLPAFSVLYVYQRKDVDGSPWLRVGAATDGRSDGWLPAAQVSDWKQSLVLKFTERSGRAPVMFLRQSAEVEKLLADPAAAKNLLLKVQKNSEDNQQVLALEPAASAVPQNQFYLLPIFDSKESFDENGQPVQLLNVASIDPGNTPNVIAKAVGRTPVTDASADAFRTAVVLVVDTTVSMQPYIDQVRDVVHELQTRIAERGELDSVSFGLVGFRNSIKKTPGLEYVAKTLITLDQGRDPQRFLDMARQVKASTVSSHSFNEDAFAGVMQAVEGMDWSGYGGRLILLVTDAGALRKNDPFATTQMNEAEVRQAALGKQIKIYALHLRTDAGKKTHSGAETQYRTLTADANPQIGDLYTPVPGGDVRKFGERVDEIGTVFANLVHQVRSNTPQPVPLLSAAPTLADKSAAVGYAMHMDFLGRKTASQAPQLVSAWTADRDLTNTALPAFQVCVMLTKLQLNDLQQSLKLIVDAARKTQTSPKDFFQEIASASAYMSRDPQALKKGGNLADGGILGEYLEGLPYRSKSLNMTQDLWLSLSVAEQEDFIDELDSKIRLYETFHNDVANWVRFGDAEPGDALYRVPLSTLP</sequence>
<dbReference type="CDD" id="cd14014">
    <property type="entry name" value="STKc_PknB_like"/>
    <property type="match status" value="1"/>
</dbReference>
<accession>A0AAJ3GZP8</accession>
<dbReference type="PROSITE" id="PS50011">
    <property type="entry name" value="PROTEIN_KINASE_DOM"/>
    <property type="match status" value="1"/>
</dbReference>
<dbReference type="Gene3D" id="3.30.200.20">
    <property type="entry name" value="Phosphorylase Kinase, domain 1"/>
    <property type="match status" value="1"/>
</dbReference>
<keyword evidence="6 7" id="KW-0067">ATP-binding</keyword>
<dbReference type="FunFam" id="1.10.510.10:FF:000021">
    <property type="entry name" value="Serine/threonine protein kinase"/>
    <property type="match status" value="1"/>
</dbReference>
<evidence type="ECO:0000256" key="2">
    <source>
        <dbReference type="ARBA" id="ARBA00022527"/>
    </source>
</evidence>
<dbReference type="PROSITE" id="PS00108">
    <property type="entry name" value="PROTEIN_KINASE_ST"/>
    <property type="match status" value="1"/>
</dbReference>
<evidence type="ECO:0000256" key="4">
    <source>
        <dbReference type="ARBA" id="ARBA00022741"/>
    </source>
</evidence>
<dbReference type="EC" id="2.7.11.1" evidence="1"/>
<dbReference type="EMBL" id="JACAQR010000001">
    <property type="protein sequence ID" value="NWD40309.1"/>
    <property type="molecule type" value="Genomic_DNA"/>
</dbReference>
<dbReference type="PANTHER" id="PTHR43289:SF6">
    <property type="entry name" value="SERINE_THREONINE-PROTEIN KINASE NEKL-3"/>
    <property type="match status" value="1"/>
</dbReference>
<dbReference type="InterPro" id="IPR000719">
    <property type="entry name" value="Prot_kinase_dom"/>
</dbReference>
<evidence type="ECO:0000259" key="9">
    <source>
        <dbReference type="PROSITE" id="PS50234"/>
    </source>
</evidence>
<keyword evidence="5 10" id="KW-0418">Kinase</keyword>
<dbReference type="SUPFAM" id="SSF56112">
    <property type="entry name" value="Protein kinase-like (PK-like)"/>
    <property type="match status" value="1"/>
</dbReference>
<feature type="domain" description="VWFA" evidence="9">
    <location>
        <begin position="587"/>
        <end position="790"/>
    </location>
</feature>
<evidence type="ECO:0000259" key="8">
    <source>
        <dbReference type="PROSITE" id="PS50011"/>
    </source>
</evidence>
<keyword evidence="2" id="KW-0723">Serine/threonine-protein kinase</keyword>
<dbReference type="InterPro" id="IPR011009">
    <property type="entry name" value="Kinase-like_dom_sf"/>
</dbReference>
<dbReference type="Pfam" id="PF00069">
    <property type="entry name" value="Pkinase"/>
    <property type="match status" value="1"/>
</dbReference>
<evidence type="ECO:0000256" key="7">
    <source>
        <dbReference type="PROSITE-ProRule" id="PRU10141"/>
    </source>
</evidence>
<dbReference type="InterPro" id="IPR008271">
    <property type="entry name" value="Ser/Thr_kinase_AS"/>
</dbReference>
<dbReference type="AlphaFoldDB" id="A0AAJ3GZP8"/>
<dbReference type="SUPFAM" id="SSF53300">
    <property type="entry name" value="vWA-like"/>
    <property type="match status" value="1"/>
</dbReference>
<dbReference type="CDD" id="cd00198">
    <property type="entry name" value="vWFA"/>
    <property type="match status" value="1"/>
</dbReference>
<organism evidence="10 11">
    <name type="scientific">Pseudomonas yamanorum</name>
    <dbReference type="NCBI Taxonomy" id="515393"/>
    <lineage>
        <taxon>Bacteria</taxon>
        <taxon>Pseudomonadati</taxon>
        <taxon>Pseudomonadota</taxon>
        <taxon>Gammaproteobacteria</taxon>
        <taxon>Pseudomonadales</taxon>
        <taxon>Pseudomonadaceae</taxon>
        <taxon>Pseudomonas</taxon>
    </lineage>
</organism>